<keyword evidence="2" id="KW-1185">Reference proteome</keyword>
<gene>
    <name evidence="1" type="ORF">AXG93_1617s1180</name>
</gene>
<proteinExistence type="predicted"/>
<organism evidence="1 2">
    <name type="scientific">Marchantia polymorpha subsp. ruderalis</name>
    <dbReference type="NCBI Taxonomy" id="1480154"/>
    <lineage>
        <taxon>Eukaryota</taxon>
        <taxon>Viridiplantae</taxon>
        <taxon>Streptophyta</taxon>
        <taxon>Embryophyta</taxon>
        <taxon>Marchantiophyta</taxon>
        <taxon>Marchantiopsida</taxon>
        <taxon>Marchantiidae</taxon>
        <taxon>Marchantiales</taxon>
        <taxon>Marchantiaceae</taxon>
        <taxon>Marchantia</taxon>
    </lineage>
</organism>
<sequence>MPGARVAAFCGPVVMVKCILCVRPFRARVFRRAGSVVREPVRNAGSPRTRLGSAAAVSKSNALWRELEAMLEDGAECLKDRQRPVDRRSVGEASCIWQRELPDCPTPACSENDASAHAVVASLPLIKVHHRPEHCEARGRPAKAAPHYRGNCGRTVEANPLLAPEPYRPALPVISRRGLPAFVDYFVDLRVQELGSLASNALRV</sequence>
<comment type="caution">
    <text evidence="1">The sequence shown here is derived from an EMBL/GenBank/DDBJ whole genome shotgun (WGS) entry which is preliminary data.</text>
</comment>
<dbReference type="Proteomes" id="UP000077202">
    <property type="component" value="Unassembled WGS sequence"/>
</dbReference>
<accession>A0A176W7M8</accession>
<protein>
    <submittedName>
        <fullName evidence="1">Uncharacterized protein</fullName>
    </submittedName>
</protein>
<dbReference type="AlphaFoldDB" id="A0A176W7M8"/>
<evidence type="ECO:0000313" key="2">
    <source>
        <dbReference type="Proteomes" id="UP000077202"/>
    </source>
</evidence>
<evidence type="ECO:0000313" key="1">
    <source>
        <dbReference type="EMBL" id="OAE28733.1"/>
    </source>
</evidence>
<name>A0A176W7M8_MARPO</name>
<reference evidence="1" key="1">
    <citation type="submission" date="2016-03" db="EMBL/GenBank/DDBJ databases">
        <title>Mechanisms controlling the formation of the plant cell surface in tip-growing cells are functionally conserved among land plants.</title>
        <authorList>
            <person name="Honkanen S."/>
            <person name="Jones V.A."/>
            <person name="Morieri G."/>
            <person name="Champion C."/>
            <person name="Hetherington A.J."/>
            <person name="Kelly S."/>
            <person name="Saint-Marcoux D."/>
            <person name="Proust H."/>
            <person name="Prescott H."/>
            <person name="Dolan L."/>
        </authorList>
    </citation>
    <scope>NUCLEOTIDE SEQUENCE [LARGE SCALE GENOMIC DNA]</scope>
    <source>
        <tissue evidence="1">Whole gametophyte</tissue>
    </source>
</reference>
<dbReference type="EMBL" id="LVLJ01001677">
    <property type="protein sequence ID" value="OAE28733.1"/>
    <property type="molecule type" value="Genomic_DNA"/>
</dbReference>